<sequence>MRENLGLIIGGIVALILQVALAPNVAILGAQPNFILVFIVAASLFNRGDAVTVLAFVLGLASDALSTHPFGLMAGILLLATFVSSRAFALLDNDSPIVPVVVSMVCAALVECAYAVAYVLLGADLGFGEAVVLRALPCALYDCAMTLILIPLLYRGASGRKGGGSGTALHVSSSSTTISNVR</sequence>
<dbReference type="STRING" id="649764.HMPREF0762_00660"/>
<dbReference type="NCBIfam" id="TIGR03426">
    <property type="entry name" value="shape_MreD"/>
    <property type="match status" value="1"/>
</dbReference>
<dbReference type="RefSeq" id="WP_006361905.1">
    <property type="nucleotide sequence ID" value="NZ_GG700630.1"/>
</dbReference>
<feature type="transmembrane region" description="Helical" evidence="8">
    <location>
        <begin position="133"/>
        <end position="154"/>
    </location>
</feature>
<gene>
    <name evidence="9" type="primary">mreD</name>
    <name evidence="9" type="ORF">HMPREF0762_00660</name>
</gene>
<feature type="transmembrane region" description="Helical" evidence="8">
    <location>
        <begin position="34"/>
        <end position="58"/>
    </location>
</feature>
<keyword evidence="7 8" id="KW-0472">Membrane</keyword>
<comment type="caution">
    <text evidence="9">The sequence shown here is derived from an EMBL/GenBank/DDBJ whole genome shotgun (WGS) entry which is preliminary data.</text>
</comment>
<keyword evidence="10" id="KW-1185">Reference proteome</keyword>
<dbReference type="OrthoDB" id="3176916at2"/>
<dbReference type="Proteomes" id="UP000006001">
    <property type="component" value="Unassembled WGS sequence"/>
</dbReference>
<dbReference type="eggNOG" id="COG2891">
    <property type="taxonomic scope" value="Bacteria"/>
</dbReference>
<keyword evidence="5" id="KW-0133">Cell shape</keyword>
<evidence type="ECO:0000256" key="1">
    <source>
        <dbReference type="ARBA" id="ARBA00004651"/>
    </source>
</evidence>
<feature type="transmembrane region" description="Helical" evidence="8">
    <location>
        <begin position="7"/>
        <end position="28"/>
    </location>
</feature>
<evidence type="ECO:0000256" key="6">
    <source>
        <dbReference type="ARBA" id="ARBA00022989"/>
    </source>
</evidence>
<comment type="subcellular location">
    <subcellularLocation>
        <location evidence="1">Cell membrane</location>
        <topology evidence="1">Multi-pass membrane protein</topology>
    </subcellularLocation>
</comment>
<keyword evidence="6 8" id="KW-1133">Transmembrane helix</keyword>
<dbReference type="GO" id="GO:0008360">
    <property type="term" value="P:regulation of cell shape"/>
    <property type="evidence" value="ECO:0007669"/>
    <property type="project" value="UniProtKB-KW"/>
</dbReference>
<evidence type="ECO:0000256" key="5">
    <source>
        <dbReference type="ARBA" id="ARBA00022960"/>
    </source>
</evidence>
<proteinExistence type="inferred from homology"/>
<evidence type="ECO:0000256" key="7">
    <source>
        <dbReference type="ARBA" id="ARBA00023136"/>
    </source>
</evidence>
<organism evidence="9 10">
    <name type="scientific">Slackia exigua (strain ATCC 700122 / DSM 15923 / CIP 105133 / JCM 11022 / KCTC 5966 / S-7)</name>
    <dbReference type="NCBI Taxonomy" id="649764"/>
    <lineage>
        <taxon>Bacteria</taxon>
        <taxon>Bacillati</taxon>
        <taxon>Actinomycetota</taxon>
        <taxon>Coriobacteriia</taxon>
        <taxon>Eggerthellales</taxon>
        <taxon>Eggerthellaceae</taxon>
        <taxon>Slackia</taxon>
    </lineage>
</organism>
<keyword evidence="4 8" id="KW-0812">Transmembrane</keyword>
<evidence type="ECO:0000256" key="4">
    <source>
        <dbReference type="ARBA" id="ARBA00022692"/>
    </source>
</evidence>
<name>D0WFR0_SLAES</name>
<dbReference type="GeneID" id="85007267"/>
<keyword evidence="3" id="KW-1003">Cell membrane</keyword>
<dbReference type="AlphaFoldDB" id="D0WFR0"/>
<dbReference type="EMBL" id="ACUX02000006">
    <property type="protein sequence ID" value="EEZ61323.1"/>
    <property type="molecule type" value="Genomic_DNA"/>
</dbReference>
<dbReference type="HOGENOM" id="CLU_1530235_0_0_11"/>
<dbReference type="GO" id="GO:0005886">
    <property type="term" value="C:plasma membrane"/>
    <property type="evidence" value="ECO:0007669"/>
    <property type="project" value="UniProtKB-SubCell"/>
</dbReference>
<dbReference type="Pfam" id="PF04093">
    <property type="entry name" value="MreD"/>
    <property type="match status" value="1"/>
</dbReference>
<feature type="transmembrane region" description="Helical" evidence="8">
    <location>
        <begin position="97"/>
        <end position="121"/>
    </location>
</feature>
<evidence type="ECO:0000313" key="10">
    <source>
        <dbReference type="Proteomes" id="UP000006001"/>
    </source>
</evidence>
<comment type="similarity">
    <text evidence="2">Belongs to the MreD family.</text>
</comment>
<reference evidence="9" key="1">
    <citation type="submission" date="2009-10" db="EMBL/GenBank/DDBJ databases">
        <authorList>
            <person name="Weinstock G."/>
            <person name="Sodergren E."/>
            <person name="Clifton S."/>
            <person name="Fulton L."/>
            <person name="Fulton B."/>
            <person name="Courtney L."/>
            <person name="Fronick C."/>
            <person name="Harrison M."/>
            <person name="Strong C."/>
            <person name="Farmer C."/>
            <person name="Delahaunty K."/>
            <person name="Markovic C."/>
            <person name="Hall O."/>
            <person name="Minx P."/>
            <person name="Tomlinson C."/>
            <person name="Mitreva M."/>
            <person name="Nelson J."/>
            <person name="Hou S."/>
            <person name="Wollam A."/>
            <person name="Pepin K.H."/>
            <person name="Johnson M."/>
            <person name="Bhonagiri V."/>
            <person name="Nash W.E."/>
            <person name="Warren W."/>
            <person name="Chinwalla A."/>
            <person name="Mardis E.R."/>
            <person name="Wilson R.K."/>
        </authorList>
    </citation>
    <scope>NUCLEOTIDE SEQUENCE [LARGE SCALE GENOMIC DNA]</scope>
    <source>
        <strain evidence="9">ATCC 700122</strain>
    </source>
</reference>
<evidence type="ECO:0000256" key="8">
    <source>
        <dbReference type="SAM" id="Phobius"/>
    </source>
</evidence>
<evidence type="ECO:0000256" key="3">
    <source>
        <dbReference type="ARBA" id="ARBA00022475"/>
    </source>
</evidence>
<evidence type="ECO:0000313" key="9">
    <source>
        <dbReference type="EMBL" id="EEZ61323.1"/>
    </source>
</evidence>
<accession>D0WFR0</accession>
<dbReference type="InterPro" id="IPR007227">
    <property type="entry name" value="Cell_shape_determining_MreD"/>
</dbReference>
<evidence type="ECO:0000256" key="2">
    <source>
        <dbReference type="ARBA" id="ARBA00007776"/>
    </source>
</evidence>
<feature type="transmembrane region" description="Helical" evidence="8">
    <location>
        <begin position="70"/>
        <end position="91"/>
    </location>
</feature>
<protein>
    <submittedName>
        <fullName evidence="9">Rod shape-determining protein MreD</fullName>
    </submittedName>
</protein>